<reference evidence="1 2" key="1">
    <citation type="journal article" date="2013" name="Genome Biol.">
        <title>The genome sequence of the most widely cultivated cacao type and its use to identify candidate genes regulating pod color.</title>
        <authorList>
            <person name="Motamayor J.C."/>
            <person name="Mockaitis K."/>
            <person name="Schmutz J."/>
            <person name="Haiminen N."/>
            <person name="Iii D.L."/>
            <person name="Cornejo O."/>
            <person name="Findley S.D."/>
            <person name="Zheng P."/>
            <person name="Utro F."/>
            <person name="Royaert S."/>
            <person name="Saski C."/>
            <person name="Jenkins J."/>
            <person name="Podicheti R."/>
            <person name="Zhao M."/>
            <person name="Scheffler B.E."/>
            <person name="Stack J.C."/>
            <person name="Feltus F.A."/>
            <person name="Mustiga G.M."/>
            <person name="Amores F."/>
            <person name="Phillips W."/>
            <person name="Marelli J.P."/>
            <person name="May G.D."/>
            <person name="Shapiro H."/>
            <person name="Ma J."/>
            <person name="Bustamante C.D."/>
            <person name="Schnell R.J."/>
            <person name="Main D."/>
            <person name="Gilbert D."/>
            <person name="Parida L."/>
            <person name="Kuhn D.N."/>
        </authorList>
    </citation>
    <scope>NUCLEOTIDE SEQUENCE [LARGE SCALE GENOMIC DNA]</scope>
    <source>
        <strain evidence="2">cv. Matina 1-6</strain>
    </source>
</reference>
<gene>
    <name evidence="1" type="ORF">TCM_023455</name>
</gene>
<protein>
    <submittedName>
        <fullName evidence="1">Uncharacterized protein</fullName>
    </submittedName>
</protein>
<dbReference type="InParanoid" id="A0A061EU80"/>
<dbReference type="AlphaFoldDB" id="A0A061EU80"/>
<dbReference type="Gramene" id="EOY08630">
    <property type="protein sequence ID" value="EOY08630"/>
    <property type="gene ID" value="TCM_023455"/>
</dbReference>
<proteinExistence type="predicted"/>
<dbReference type="Proteomes" id="UP000026915">
    <property type="component" value="Chromosome 5"/>
</dbReference>
<name>A0A061EU80_THECC</name>
<dbReference type="HOGENOM" id="CLU_2243547_0_0_1"/>
<sequence length="105" mass="12520">YDVCITQLLRYAPHLVLIEQNRIKRFIRGLIEPLFRVLATQMFSSYATMVVVVKMTETRRMDKRRVEEFSYKANRVVDILADFEFHIYMLLKSQGEHSYVQASKK</sequence>
<feature type="non-terminal residue" evidence="1">
    <location>
        <position position="1"/>
    </location>
</feature>
<dbReference type="EMBL" id="CM001883">
    <property type="protein sequence ID" value="EOY08630.1"/>
    <property type="molecule type" value="Genomic_DNA"/>
</dbReference>
<evidence type="ECO:0000313" key="2">
    <source>
        <dbReference type="Proteomes" id="UP000026915"/>
    </source>
</evidence>
<organism evidence="1 2">
    <name type="scientific">Theobroma cacao</name>
    <name type="common">Cacao</name>
    <name type="synonym">Cocoa</name>
    <dbReference type="NCBI Taxonomy" id="3641"/>
    <lineage>
        <taxon>Eukaryota</taxon>
        <taxon>Viridiplantae</taxon>
        <taxon>Streptophyta</taxon>
        <taxon>Embryophyta</taxon>
        <taxon>Tracheophyta</taxon>
        <taxon>Spermatophyta</taxon>
        <taxon>Magnoliopsida</taxon>
        <taxon>eudicotyledons</taxon>
        <taxon>Gunneridae</taxon>
        <taxon>Pentapetalae</taxon>
        <taxon>rosids</taxon>
        <taxon>malvids</taxon>
        <taxon>Malvales</taxon>
        <taxon>Malvaceae</taxon>
        <taxon>Byttnerioideae</taxon>
        <taxon>Theobroma</taxon>
    </lineage>
</organism>
<accession>A0A061EU80</accession>
<evidence type="ECO:0000313" key="1">
    <source>
        <dbReference type="EMBL" id="EOY08630.1"/>
    </source>
</evidence>
<keyword evidence="2" id="KW-1185">Reference proteome</keyword>